<reference evidence="5" key="2">
    <citation type="submission" date="2010-01" db="EMBL/GenBank/DDBJ databases">
        <title>The complete genome of Conexibacter woesei DSM 14684.</title>
        <authorList>
            <consortium name="US DOE Joint Genome Institute (JGI-PGF)"/>
            <person name="Lucas S."/>
            <person name="Copeland A."/>
            <person name="Lapidus A."/>
            <person name="Glavina del Rio T."/>
            <person name="Dalin E."/>
            <person name="Tice H."/>
            <person name="Bruce D."/>
            <person name="Goodwin L."/>
            <person name="Pitluck S."/>
            <person name="Kyrpides N."/>
            <person name="Mavromatis K."/>
            <person name="Ivanova N."/>
            <person name="Mikhailova N."/>
            <person name="Chertkov O."/>
            <person name="Brettin T."/>
            <person name="Detter J.C."/>
            <person name="Han C."/>
            <person name="Larimer F."/>
            <person name="Land M."/>
            <person name="Hauser L."/>
            <person name="Markowitz V."/>
            <person name="Cheng J.-F."/>
            <person name="Hugenholtz P."/>
            <person name="Woyke T."/>
            <person name="Wu D."/>
            <person name="Pukall R."/>
            <person name="Steenblock K."/>
            <person name="Schneider S."/>
            <person name="Klenk H.-P."/>
            <person name="Eisen J.A."/>
        </authorList>
    </citation>
    <scope>NUCLEOTIDE SEQUENCE [LARGE SCALE GENOMIC DNA]</scope>
    <source>
        <strain evidence="5">DSM 14684 / CIP 108061 / JCM 11494 / NBRC 100937 / ID131577</strain>
    </source>
</reference>
<dbReference type="Gene3D" id="1.10.3020.10">
    <property type="entry name" value="alpha-amino acid ester hydrolase ( Helical cap domain)"/>
    <property type="match status" value="1"/>
</dbReference>
<keyword evidence="1" id="KW-0378">Hydrolase</keyword>
<proteinExistence type="predicted"/>
<dbReference type="PANTHER" id="PTHR43056">
    <property type="entry name" value="PEPTIDASE S9 PROLYL OLIGOPEPTIDASE"/>
    <property type="match status" value="1"/>
</dbReference>
<dbReference type="PANTHER" id="PTHR43056:SF10">
    <property type="entry name" value="COCE_NOND FAMILY, PUTATIVE (AFU_ORTHOLOGUE AFUA_7G00600)-RELATED"/>
    <property type="match status" value="1"/>
</dbReference>
<dbReference type="NCBIfam" id="TIGR00976">
    <property type="entry name" value="CocE_NonD"/>
    <property type="match status" value="2"/>
</dbReference>
<evidence type="ECO:0000313" key="4">
    <source>
        <dbReference type="EMBL" id="ADB49009.1"/>
    </source>
</evidence>
<dbReference type="STRING" id="469383.Cwoe_0574"/>
<accession>D3F8D9</accession>
<dbReference type="EMBL" id="CP001854">
    <property type="protein sequence ID" value="ADB49009.1"/>
    <property type="molecule type" value="Genomic_DNA"/>
</dbReference>
<dbReference type="Pfam" id="PF02129">
    <property type="entry name" value="Peptidase_S15"/>
    <property type="match status" value="1"/>
</dbReference>
<organism evidence="4 5">
    <name type="scientific">Conexibacter woesei (strain DSM 14684 / CCUG 47730 / CIP 108061 / JCM 11494 / NBRC 100937 / ID131577)</name>
    <dbReference type="NCBI Taxonomy" id="469383"/>
    <lineage>
        <taxon>Bacteria</taxon>
        <taxon>Bacillati</taxon>
        <taxon>Actinomycetota</taxon>
        <taxon>Thermoleophilia</taxon>
        <taxon>Solirubrobacterales</taxon>
        <taxon>Conexibacteraceae</taxon>
        <taxon>Conexibacter</taxon>
    </lineage>
</organism>
<dbReference type="InterPro" id="IPR029058">
    <property type="entry name" value="AB_hydrolase_fold"/>
</dbReference>
<keyword evidence="5" id="KW-1185">Reference proteome</keyword>
<dbReference type="InterPro" id="IPR000383">
    <property type="entry name" value="Xaa-Pro-like_dom"/>
</dbReference>
<dbReference type="Gene3D" id="2.60.120.260">
    <property type="entry name" value="Galactose-binding domain-like"/>
    <property type="match status" value="1"/>
</dbReference>
<dbReference type="HOGENOM" id="CLU_015590_5_1_11"/>
<dbReference type="Gene3D" id="3.40.50.1820">
    <property type="entry name" value="alpha/beta hydrolase"/>
    <property type="match status" value="1"/>
</dbReference>
<dbReference type="InterPro" id="IPR013736">
    <property type="entry name" value="Xaa-Pro_dipept_C"/>
</dbReference>
<dbReference type="eggNOG" id="COG2936">
    <property type="taxonomic scope" value="Bacteria"/>
</dbReference>
<gene>
    <name evidence="4" type="ordered locus">Cwoe_0574</name>
</gene>
<sequence length="556" mass="60016">MLSSVTRVESEPTPDAAQAHAVRMRDGVRLAADVYLPEGGEPAPAILVRLPYDKGSRYTFFPLLAPTVTARGYALVVQDVRGKFGSEGQTLAFVHEVDDGWDTLDWLANQAWCDGSIGMFGDSYYGFTQWAALASGHPALRAIVPRMTSSRLGTTRRGGPLSDDPLTRPVQQLVEADYLAHYWADRYIYALELDWSARPVAKIFDQAAEAIGSRSATLDLLMPHRVAFPTFGGHDPFGGRPLPILHSVGWFDNLAAAQMADYSELASKPAWAPLQYLVADSVDHENHRLSDTPIDEAADHNADDAALAQLLPDYIGPALDFFDVFLTGRRAAEELPRVRWNLGHAGHRTAAAWPPEGARERTLHVTAGGGLAAEPGAAATASWTHDPQRLVPSAVEDAFAFLAEYPDETPAADRDDVLAFTGAPLTEPLDLAGPVAARLALTASGPTTDLFAKLLDVAPDGSARMIVRGETQVVRPLAEPMQVTVALGHTGYRVRPGHRLRLHVSSSDYPLYLPNPGTDENAWLAVETQTTTQTLQLGEGGSQLLLTVLEEGSDDA</sequence>
<protein>
    <submittedName>
        <fullName evidence="4">Peptidase S15</fullName>
    </submittedName>
</protein>
<name>D3F8D9_CONWI</name>
<dbReference type="Pfam" id="PF08530">
    <property type="entry name" value="PepX_C"/>
    <property type="match status" value="1"/>
</dbReference>
<dbReference type="GO" id="GO:0008239">
    <property type="term" value="F:dipeptidyl-peptidase activity"/>
    <property type="evidence" value="ECO:0007669"/>
    <property type="project" value="InterPro"/>
</dbReference>
<evidence type="ECO:0000256" key="1">
    <source>
        <dbReference type="ARBA" id="ARBA00022801"/>
    </source>
</evidence>
<evidence type="ECO:0000256" key="2">
    <source>
        <dbReference type="SAM" id="MobiDB-lite"/>
    </source>
</evidence>
<dbReference type="SUPFAM" id="SSF49785">
    <property type="entry name" value="Galactose-binding domain-like"/>
    <property type="match status" value="1"/>
</dbReference>
<dbReference type="SMART" id="SM00939">
    <property type="entry name" value="PepX_C"/>
    <property type="match status" value="1"/>
</dbReference>
<evidence type="ECO:0000259" key="3">
    <source>
        <dbReference type="SMART" id="SM00939"/>
    </source>
</evidence>
<evidence type="ECO:0000313" key="5">
    <source>
        <dbReference type="Proteomes" id="UP000008229"/>
    </source>
</evidence>
<dbReference type="KEGG" id="cwo:Cwoe_0574"/>
<dbReference type="Proteomes" id="UP000008229">
    <property type="component" value="Chromosome"/>
</dbReference>
<reference evidence="4 5" key="1">
    <citation type="journal article" date="2010" name="Stand. Genomic Sci.">
        <title>Complete genome sequence of Conexibacter woesei type strain (ID131577).</title>
        <authorList>
            <person name="Pukall R."/>
            <person name="Lapidus A."/>
            <person name="Glavina Del Rio T."/>
            <person name="Copeland A."/>
            <person name="Tice H."/>
            <person name="Cheng J.-F."/>
            <person name="Lucas S."/>
            <person name="Chen F."/>
            <person name="Nolan M."/>
            <person name="Bruce D."/>
            <person name="Goodwin L."/>
            <person name="Pitluck S."/>
            <person name="Mavromatis K."/>
            <person name="Ivanova N."/>
            <person name="Ovchinnikova G."/>
            <person name="Pati A."/>
            <person name="Chen A."/>
            <person name="Palaniappan K."/>
            <person name="Land M."/>
            <person name="Hauser L."/>
            <person name="Chang Y.-J."/>
            <person name="Jeffries C.D."/>
            <person name="Chain P."/>
            <person name="Meincke L."/>
            <person name="Sims D."/>
            <person name="Brettin T."/>
            <person name="Detter J.C."/>
            <person name="Rohde M."/>
            <person name="Goeker M."/>
            <person name="Bristow J."/>
            <person name="Eisen J.A."/>
            <person name="Markowitz V."/>
            <person name="Kyrpides N.C."/>
            <person name="Klenk H.-P."/>
            <person name="Hugenholtz P."/>
        </authorList>
    </citation>
    <scope>NUCLEOTIDE SEQUENCE [LARGE SCALE GENOMIC DNA]</scope>
    <source>
        <strain evidence="5">DSM 14684 / CIP 108061 / JCM 11494 / NBRC 100937 / ID131577</strain>
    </source>
</reference>
<dbReference type="InterPro" id="IPR050585">
    <property type="entry name" value="Xaa-Pro_dipeptidyl-ppase/CocE"/>
</dbReference>
<dbReference type="InterPro" id="IPR005674">
    <property type="entry name" value="CocE/Ser_esterase"/>
</dbReference>
<dbReference type="InterPro" id="IPR008979">
    <property type="entry name" value="Galactose-bd-like_sf"/>
</dbReference>
<dbReference type="SUPFAM" id="SSF53474">
    <property type="entry name" value="alpha/beta-Hydrolases"/>
    <property type="match status" value="1"/>
</dbReference>
<feature type="domain" description="Xaa-Pro dipeptidyl-peptidase C-terminal" evidence="3">
    <location>
        <begin position="319"/>
        <end position="545"/>
    </location>
</feature>
<feature type="region of interest" description="Disordered" evidence="2">
    <location>
        <begin position="1"/>
        <end position="20"/>
    </location>
</feature>
<dbReference type="AlphaFoldDB" id="D3F8D9"/>